<accession>A0A2T0R103</accession>
<sequence length="146" mass="14971">MPVEFTATLELHRTTATGLEVPAEVLEQLGGGRRPAVTVTFAGYSFRTTVGSMGGRALIPVTAQVRAASGVAAGDVLDVVLELDTAPRVVEVPADLAAALEAAGLRAAFDALAPSQRKAHVTAVEGAKAEATRVRRVEKVVAALSA</sequence>
<dbReference type="EMBL" id="PVZF01000009">
    <property type="protein sequence ID" value="PRY13002.1"/>
    <property type="molecule type" value="Genomic_DNA"/>
</dbReference>
<dbReference type="Proteomes" id="UP000238083">
    <property type="component" value="Unassembled WGS sequence"/>
</dbReference>
<protein>
    <submittedName>
        <fullName evidence="1">Bacteriocin resistance YdeI/OmpD-like protein</fullName>
    </submittedName>
</protein>
<dbReference type="InterPro" id="IPR015018">
    <property type="entry name" value="DUF1905"/>
</dbReference>
<name>A0A2T0R103_9ACTN</name>
<dbReference type="Pfam" id="PF13376">
    <property type="entry name" value="OmdA"/>
    <property type="match status" value="1"/>
</dbReference>
<organism evidence="1 2">
    <name type="scientific">Kineococcus rhizosphaerae</name>
    <dbReference type="NCBI Taxonomy" id="559628"/>
    <lineage>
        <taxon>Bacteria</taxon>
        <taxon>Bacillati</taxon>
        <taxon>Actinomycetota</taxon>
        <taxon>Actinomycetes</taxon>
        <taxon>Kineosporiales</taxon>
        <taxon>Kineosporiaceae</taxon>
        <taxon>Kineococcus</taxon>
    </lineage>
</organism>
<dbReference type="OrthoDB" id="2604865at2"/>
<dbReference type="SUPFAM" id="SSF141694">
    <property type="entry name" value="AF2212/PG0164-like"/>
    <property type="match status" value="1"/>
</dbReference>
<comment type="caution">
    <text evidence="1">The sequence shown here is derived from an EMBL/GenBank/DDBJ whole genome shotgun (WGS) entry which is preliminary data.</text>
</comment>
<dbReference type="InterPro" id="IPR037079">
    <property type="entry name" value="AF2212/PG0164-like_sf"/>
</dbReference>
<reference evidence="1 2" key="1">
    <citation type="submission" date="2018-03" db="EMBL/GenBank/DDBJ databases">
        <title>Genomic Encyclopedia of Archaeal and Bacterial Type Strains, Phase II (KMG-II): from individual species to whole genera.</title>
        <authorList>
            <person name="Goeker M."/>
        </authorList>
    </citation>
    <scope>NUCLEOTIDE SEQUENCE [LARGE SCALE GENOMIC DNA]</scope>
    <source>
        <strain evidence="1 2">DSM 19711</strain>
    </source>
</reference>
<dbReference type="Pfam" id="PF08922">
    <property type="entry name" value="DUF1905"/>
    <property type="match status" value="1"/>
</dbReference>
<gene>
    <name evidence="1" type="ORF">CLV37_109190</name>
</gene>
<keyword evidence="2" id="KW-1185">Reference proteome</keyword>
<dbReference type="Gene3D" id="2.40.30.100">
    <property type="entry name" value="AF2212/PG0164-like"/>
    <property type="match status" value="1"/>
</dbReference>
<dbReference type="RefSeq" id="WP_106212936.1">
    <property type="nucleotide sequence ID" value="NZ_PVZF01000009.1"/>
</dbReference>
<evidence type="ECO:0000313" key="2">
    <source>
        <dbReference type="Proteomes" id="UP000238083"/>
    </source>
</evidence>
<dbReference type="AlphaFoldDB" id="A0A2T0R103"/>
<proteinExistence type="predicted"/>
<evidence type="ECO:0000313" key="1">
    <source>
        <dbReference type="EMBL" id="PRY13002.1"/>
    </source>
</evidence>